<dbReference type="InterPro" id="IPR017853">
    <property type="entry name" value="GH"/>
</dbReference>
<keyword evidence="6" id="KW-0732">Signal</keyword>
<accession>A0A3N1CR32</accession>
<evidence type="ECO:0000313" key="8">
    <source>
        <dbReference type="EMBL" id="ROO83665.1"/>
    </source>
</evidence>
<evidence type="ECO:0000313" key="9">
    <source>
        <dbReference type="Proteomes" id="UP000272400"/>
    </source>
</evidence>
<evidence type="ECO:0000259" key="7">
    <source>
        <dbReference type="PROSITE" id="PS51764"/>
    </source>
</evidence>
<dbReference type="PROSITE" id="PS51764">
    <property type="entry name" value="GH26"/>
    <property type="match status" value="1"/>
</dbReference>
<keyword evidence="2 4" id="KW-0378">Hydrolase</keyword>
<evidence type="ECO:0000256" key="4">
    <source>
        <dbReference type="PROSITE-ProRule" id="PRU01100"/>
    </source>
</evidence>
<sequence length="376" mass="42305">MRSGKTLRAAAVLMAAALALAACGDPALDRDAYHAADPVDDIPPVKPVDLRKLIWPDKDYIGLAYDGTIDSGLERRKAFGDLVGRPHNLLKYFEEFGGDFKDEENKRIWDAGALPFADVEPYDGTLRDFADGKYDADIRRYAAEVKAANIPVAYSWGHEMNGWWYPWGYCSDSGHLEKDGSEKSEDDLGDACKDESKENTPEDFVDAWKHIHDVFTETGVGNVIWVWSPNTAQGDGLPPVKKFYPGDEYVDWIGVSGYMYKDKDNPADRSNIFMGVFGDLYKELRAFTEKPIVIAETGSTADKAKANDVHRLLKGSVRFKDILGYVWFDVKKVEFGNETDFRVEARADAVKRYRKDLTTPWGQKLGFDPEQLINDD</sequence>
<dbReference type="SUPFAM" id="SSF51445">
    <property type="entry name" value="(Trans)glycosidases"/>
    <property type="match status" value="1"/>
</dbReference>
<dbReference type="EMBL" id="RJKE01000001">
    <property type="protein sequence ID" value="ROO83665.1"/>
    <property type="molecule type" value="Genomic_DNA"/>
</dbReference>
<feature type="region of interest" description="Disordered" evidence="5">
    <location>
        <begin position="178"/>
        <end position="199"/>
    </location>
</feature>
<dbReference type="PROSITE" id="PS51257">
    <property type="entry name" value="PROKAR_LIPOPROTEIN"/>
    <property type="match status" value="1"/>
</dbReference>
<evidence type="ECO:0000256" key="5">
    <source>
        <dbReference type="SAM" id="MobiDB-lite"/>
    </source>
</evidence>
<reference evidence="8 9" key="1">
    <citation type="submission" date="2018-11" db="EMBL/GenBank/DDBJ databases">
        <title>Sequencing the genomes of 1000 actinobacteria strains.</title>
        <authorList>
            <person name="Klenk H.-P."/>
        </authorList>
    </citation>
    <scope>NUCLEOTIDE SEQUENCE [LARGE SCALE GENOMIC DNA]</scope>
    <source>
        <strain evidence="8 9">DSM 44254</strain>
    </source>
</reference>
<feature type="active site" description="Nucleophile" evidence="4">
    <location>
        <position position="296"/>
    </location>
</feature>
<evidence type="ECO:0000256" key="3">
    <source>
        <dbReference type="ARBA" id="ARBA00023295"/>
    </source>
</evidence>
<feature type="signal peptide" evidence="6">
    <location>
        <begin position="1"/>
        <end position="21"/>
    </location>
</feature>
<dbReference type="InterPro" id="IPR022790">
    <property type="entry name" value="GH26_dom"/>
</dbReference>
<dbReference type="GO" id="GO:0006080">
    <property type="term" value="P:substituted mannan metabolic process"/>
    <property type="evidence" value="ECO:0007669"/>
    <property type="project" value="InterPro"/>
</dbReference>
<organism evidence="8 9">
    <name type="scientific">Actinocorallia herbida</name>
    <dbReference type="NCBI Taxonomy" id="58109"/>
    <lineage>
        <taxon>Bacteria</taxon>
        <taxon>Bacillati</taxon>
        <taxon>Actinomycetota</taxon>
        <taxon>Actinomycetes</taxon>
        <taxon>Streptosporangiales</taxon>
        <taxon>Thermomonosporaceae</taxon>
        <taxon>Actinocorallia</taxon>
    </lineage>
</organism>
<dbReference type="OrthoDB" id="9816550at2"/>
<dbReference type="Proteomes" id="UP000272400">
    <property type="component" value="Unassembled WGS sequence"/>
</dbReference>
<dbReference type="PANTHER" id="PTHR40079:SF4">
    <property type="entry name" value="GH26 DOMAIN-CONTAINING PROTEIN-RELATED"/>
    <property type="match status" value="1"/>
</dbReference>
<dbReference type="InterPro" id="IPR000805">
    <property type="entry name" value="Glyco_hydro_26"/>
</dbReference>
<dbReference type="Pfam" id="PF02156">
    <property type="entry name" value="Glyco_hydro_26"/>
    <property type="match status" value="1"/>
</dbReference>
<feature type="active site" description="Proton donor" evidence="4">
    <location>
        <position position="159"/>
    </location>
</feature>
<dbReference type="Gene3D" id="3.20.20.80">
    <property type="entry name" value="Glycosidases"/>
    <property type="match status" value="1"/>
</dbReference>
<proteinExistence type="inferred from homology"/>
<evidence type="ECO:0000256" key="1">
    <source>
        <dbReference type="ARBA" id="ARBA00007754"/>
    </source>
</evidence>
<gene>
    <name evidence="8" type="ORF">EDD29_1172</name>
</gene>
<protein>
    <submittedName>
        <fullName evidence="8">Glycosyl hydrolase family 26</fullName>
    </submittedName>
</protein>
<name>A0A3N1CR32_9ACTN</name>
<dbReference type="PANTHER" id="PTHR40079">
    <property type="entry name" value="MANNAN ENDO-1,4-BETA-MANNOSIDASE E-RELATED"/>
    <property type="match status" value="1"/>
</dbReference>
<feature type="chain" id="PRO_5017953513" evidence="6">
    <location>
        <begin position="22"/>
        <end position="376"/>
    </location>
</feature>
<comment type="caution">
    <text evidence="8">The sequence shown here is derived from an EMBL/GenBank/DDBJ whole genome shotgun (WGS) entry which is preliminary data.</text>
</comment>
<evidence type="ECO:0000256" key="2">
    <source>
        <dbReference type="ARBA" id="ARBA00022801"/>
    </source>
</evidence>
<keyword evidence="9" id="KW-1185">Reference proteome</keyword>
<evidence type="ECO:0000256" key="6">
    <source>
        <dbReference type="SAM" id="SignalP"/>
    </source>
</evidence>
<feature type="domain" description="GH26" evidence="7">
    <location>
        <begin position="41"/>
        <end position="360"/>
    </location>
</feature>
<feature type="compositionally biased region" description="Basic and acidic residues" evidence="5">
    <location>
        <begin position="190"/>
        <end position="199"/>
    </location>
</feature>
<dbReference type="GO" id="GO:0016985">
    <property type="term" value="F:mannan endo-1,4-beta-mannosidase activity"/>
    <property type="evidence" value="ECO:0007669"/>
    <property type="project" value="InterPro"/>
</dbReference>
<comment type="similarity">
    <text evidence="1 4">Belongs to the glycosyl hydrolase 26 family.</text>
</comment>
<keyword evidence="3 4" id="KW-0326">Glycosidase</keyword>
<dbReference type="AlphaFoldDB" id="A0A3N1CR32"/>
<dbReference type="RefSeq" id="WP_123662991.1">
    <property type="nucleotide sequence ID" value="NZ_RJKE01000001.1"/>
</dbReference>